<reference evidence="3 4" key="1">
    <citation type="submission" date="2016-10" db="EMBL/GenBank/DDBJ databases">
        <authorList>
            <person name="de Groot N.N."/>
        </authorList>
    </citation>
    <scope>NUCLEOTIDE SEQUENCE [LARGE SCALE GENOMIC DNA]</scope>
    <source>
        <strain evidence="3 4">StLB037</strain>
    </source>
</reference>
<dbReference type="Pfam" id="PF00403">
    <property type="entry name" value="HMA"/>
    <property type="match status" value="1"/>
</dbReference>
<name>A0A1H0Q4S6_MICTS</name>
<evidence type="ECO:0000259" key="2">
    <source>
        <dbReference type="PROSITE" id="PS50846"/>
    </source>
</evidence>
<dbReference type="GO" id="GO:0046872">
    <property type="term" value="F:metal ion binding"/>
    <property type="evidence" value="ECO:0007669"/>
    <property type="project" value="UniProtKB-KW"/>
</dbReference>
<dbReference type="InterPro" id="IPR036163">
    <property type="entry name" value="HMA_dom_sf"/>
</dbReference>
<dbReference type="PROSITE" id="PS01047">
    <property type="entry name" value="HMA_1"/>
    <property type="match status" value="1"/>
</dbReference>
<dbReference type="InterPro" id="IPR006121">
    <property type="entry name" value="HMA_dom"/>
</dbReference>
<proteinExistence type="predicted"/>
<gene>
    <name evidence="3" type="ORF">SAMN04487788_2178</name>
</gene>
<sequence>MTEQRIDLGLTSPRSSGGGCGDGCGCGHGAAASPASPSRADAGASTVLRVEGMTCDHCVRAVTEELNALDGVEVVDIDLRADDASLVRITSTGAADQAALSAAIDEAGYTLVR</sequence>
<organism evidence="3 4">
    <name type="scientific">Microbacterium testaceum (strain StLB037)</name>
    <dbReference type="NCBI Taxonomy" id="979556"/>
    <lineage>
        <taxon>Bacteria</taxon>
        <taxon>Bacillati</taxon>
        <taxon>Actinomycetota</taxon>
        <taxon>Actinomycetes</taxon>
        <taxon>Micrococcales</taxon>
        <taxon>Microbacteriaceae</taxon>
        <taxon>Microbacterium</taxon>
    </lineage>
</organism>
<dbReference type="EMBL" id="FNJN01000004">
    <property type="protein sequence ID" value="SDP11706.1"/>
    <property type="molecule type" value="Genomic_DNA"/>
</dbReference>
<evidence type="ECO:0000313" key="3">
    <source>
        <dbReference type="EMBL" id="SDP11706.1"/>
    </source>
</evidence>
<dbReference type="CDD" id="cd00371">
    <property type="entry name" value="HMA"/>
    <property type="match status" value="1"/>
</dbReference>
<protein>
    <submittedName>
        <fullName evidence="3">Copper chaperone CopZ</fullName>
    </submittedName>
</protein>
<dbReference type="RefSeq" id="WP_074695596.1">
    <property type="nucleotide sequence ID" value="NZ_FNJN01000004.1"/>
</dbReference>
<evidence type="ECO:0000313" key="4">
    <source>
        <dbReference type="Proteomes" id="UP000186456"/>
    </source>
</evidence>
<dbReference type="Proteomes" id="UP000186456">
    <property type="component" value="Unassembled WGS sequence"/>
</dbReference>
<feature type="domain" description="HMA" evidence="2">
    <location>
        <begin position="44"/>
        <end position="112"/>
    </location>
</feature>
<dbReference type="SUPFAM" id="SSF55008">
    <property type="entry name" value="HMA, heavy metal-associated domain"/>
    <property type="match status" value="1"/>
</dbReference>
<dbReference type="AlphaFoldDB" id="A0A1H0Q4S6"/>
<dbReference type="Gene3D" id="3.30.70.100">
    <property type="match status" value="1"/>
</dbReference>
<keyword evidence="1" id="KW-0479">Metal-binding</keyword>
<dbReference type="InterPro" id="IPR017969">
    <property type="entry name" value="Heavy-metal-associated_CS"/>
</dbReference>
<dbReference type="PROSITE" id="PS50846">
    <property type="entry name" value="HMA_2"/>
    <property type="match status" value="1"/>
</dbReference>
<accession>A0A1H0Q4S6</accession>
<evidence type="ECO:0000256" key="1">
    <source>
        <dbReference type="ARBA" id="ARBA00022723"/>
    </source>
</evidence>